<accession>A0A9X7UXI2</accession>
<keyword evidence="3" id="KW-1185">Reference proteome</keyword>
<protein>
    <submittedName>
        <fullName evidence="2">DUF1439 domain-containing protein</fullName>
    </submittedName>
</protein>
<dbReference type="EMBL" id="CP046056">
    <property type="protein sequence ID" value="QQD23843.1"/>
    <property type="molecule type" value="Genomic_DNA"/>
</dbReference>
<feature type="signal peptide" evidence="1">
    <location>
        <begin position="1"/>
        <end position="24"/>
    </location>
</feature>
<evidence type="ECO:0000256" key="1">
    <source>
        <dbReference type="SAM" id="SignalP"/>
    </source>
</evidence>
<evidence type="ECO:0000313" key="3">
    <source>
        <dbReference type="Proteomes" id="UP000596074"/>
    </source>
</evidence>
<dbReference type="Gene3D" id="3.15.10.40">
    <property type="entry name" value="Uncharacterised protein PF07273, DUF1439"/>
    <property type="match status" value="1"/>
</dbReference>
<proteinExistence type="predicted"/>
<feature type="chain" id="PRO_5040950549" evidence="1">
    <location>
        <begin position="25"/>
        <end position="177"/>
    </location>
</feature>
<gene>
    <name evidence="2" type="ORF">GJQ55_04820</name>
</gene>
<name>A0A9X7UXI2_9GAMM</name>
<dbReference type="Pfam" id="PF07273">
    <property type="entry name" value="DUF1439"/>
    <property type="match status" value="1"/>
</dbReference>
<dbReference type="KEGG" id="vcw:GJQ55_04820"/>
<dbReference type="RefSeq" id="WP_228346384.1">
    <property type="nucleotide sequence ID" value="NZ_CP046056.1"/>
</dbReference>
<sequence length="177" mass="20040">MNITLPKTLLLLLVSLLLSNTVMAQDIRFSRQQLQQELDRRLPIHQQHSLYSLSLSEPLLTLLQPEQRLSIRTRVAVNTAFGFAGDGWITVDGQLRYQRSDYSFYIDDPRVTELHIEGLAPALQPQLQNLAQNLLAPAFTGQPVYTLKDSNMQEGMARMMLKSLHIEPQAVVAKLGF</sequence>
<evidence type="ECO:0000313" key="2">
    <source>
        <dbReference type="EMBL" id="QQD23843.1"/>
    </source>
</evidence>
<dbReference type="Proteomes" id="UP000596074">
    <property type="component" value="Chromosome"/>
</dbReference>
<organism evidence="2 3">
    <name type="scientific">Venatoribacter cucullus</name>
    <dbReference type="NCBI Taxonomy" id="2661630"/>
    <lineage>
        <taxon>Bacteria</taxon>
        <taxon>Pseudomonadati</taxon>
        <taxon>Pseudomonadota</taxon>
        <taxon>Gammaproteobacteria</taxon>
        <taxon>Oceanospirillales</taxon>
        <taxon>Oceanospirillaceae</taxon>
        <taxon>Venatoribacter</taxon>
    </lineage>
</organism>
<dbReference type="AlphaFoldDB" id="A0A9X7UXI2"/>
<dbReference type="InterPro" id="IPR010835">
    <property type="entry name" value="DUF1439"/>
</dbReference>
<reference evidence="2 3" key="1">
    <citation type="submission" date="2019-11" db="EMBL/GenBank/DDBJ databases">
        <title>Venatorbacter sp. nov. a predator of Campylobacter and other Gram-negative bacteria.</title>
        <authorList>
            <person name="Saeedi A."/>
            <person name="Cummings N.J."/>
            <person name="Connerton I.F."/>
            <person name="Connerton P.L."/>
        </authorList>
    </citation>
    <scope>NUCLEOTIDE SEQUENCE [LARGE SCALE GENOMIC DNA]</scope>
    <source>
        <strain evidence="2">XL5</strain>
    </source>
</reference>
<keyword evidence="1" id="KW-0732">Signal</keyword>